<evidence type="ECO:0000313" key="3">
    <source>
        <dbReference type="EMBL" id="MFC5368810.1"/>
    </source>
</evidence>
<dbReference type="AlphaFoldDB" id="A0ABD5RFG2"/>
<evidence type="ECO:0000256" key="1">
    <source>
        <dbReference type="ARBA" id="ARBA00008791"/>
    </source>
</evidence>
<dbReference type="PANTHER" id="PTHR46268:SF6">
    <property type="entry name" value="UNIVERSAL STRESS PROTEIN UP12"/>
    <property type="match status" value="1"/>
</dbReference>
<dbReference type="InterPro" id="IPR006016">
    <property type="entry name" value="UspA"/>
</dbReference>
<name>A0ABD5RFG2_9EURY</name>
<proteinExistence type="inferred from homology"/>
<dbReference type="InterPro" id="IPR006015">
    <property type="entry name" value="Universal_stress_UspA"/>
</dbReference>
<protein>
    <submittedName>
        <fullName evidence="3">Universal stress protein</fullName>
    </submittedName>
</protein>
<comment type="similarity">
    <text evidence="1">Belongs to the universal stress protein A family.</text>
</comment>
<dbReference type="PRINTS" id="PR01438">
    <property type="entry name" value="UNVRSLSTRESS"/>
</dbReference>
<feature type="domain" description="UspA" evidence="2">
    <location>
        <begin position="1"/>
        <end position="140"/>
    </location>
</feature>
<organism evidence="3 4">
    <name type="scientific">Salinirubrum litoreum</name>
    <dbReference type="NCBI Taxonomy" id="1126234"/>
    <lineage>
        <taxon>Archaea</taxon>
        <taxon>Methanobacteriati</taxon>
        <taxon>Methanobacteriota</taxon>
        <taxon>Stenosarchaea group</taxon>
        <taxon>Halobacteria</taxon>
        <taxon>Halobacteriales</taxon>
        <taxon>Haloferacaceae</taxon>
        <taxon>Salinirubrum</taxon>
    </lineage>
</organism>
<sequence length="148" mass="15827">MYDTILVPTDGSDRSLTALRHALELAEAVDASVHALYVVDTETSWLTVSKSEVRDTLRNVGEDAARQALSSAERLAADFDVSLVTATREGSPDEAIIDYVTSEDIDLVVMATHGRQGIGRRLLGSVTERVVRDAPVPVTTISESAGDG</sequence>
<dbReference type="SUPFAM" id="SSF52402">
    <property type="entry name" value="Adenine nucleotide alpha hydrolases-like"/>
    <property type="match status" value="1"/>
</dbReference>
<evidence type="ECO:0000313" key="4">
    <source>
        <dbReference type="Proteomes" id="UP001596201"/>
    </source>
</evidence>
<reference evidence="3 4" key="1">
    <citation type="journal article" date="2019" name="Int. J. Syst. Evol. Microbiol.">
        <title>The Global Catalogue of Microorganisms (GCM) 10K type strain sequencing project: providing services to taxonomists for standard genome sequencing and annotation.</title>
        <authorList>
            <consortium name="The Broad Institute Genomics Platform"/>
            <consortium name="The Broad Institute Genome Sequencing Center for Infectious Disease"/>
            <person name="Wu L."/>
            <person name="Ma J."/>
        </authorList>
    </citation>
    <scope>NUCLEOTIDE SEQUENCE [LARGE SCALE GENOMIC DNA]</scope>
    <source>
        <strain evidence="3 4">CGMCC 1.12237</strain>
    </source>
</reference>
<dbReference type="RefSeq" id="WP_227231378.1">
    <property type="nucleotide sequence ID" value="NZ_JAJCVJ010000003.1"/>
</dbReference>
<comment type="caution">
    <text evidence="3">The sequence shown here is derived from an EMBL/GenBank/DDBJ whole genome shotgun (WGS) entry which is preliminary data.</text>
</comment>
<gene>
    <name evidence="3" type="ORF">ACFPJ5_17945</name>
</gene>
<dbReference type="CDD" id="cd00293">
    <property type="entry name" value="USP-like"/>
    <property type="match status" value="1"/>
</dbReference>
<evidence type="ECO:0000259" key="2">
    <source>
        <dbReference type="Pfam" id="PF00582"/>
    </source>
</evidence>
<dbReference type="Proteomes" id="UP001596201">
    <property type="component" value="Unassembled WGS sequence"/>
</dbReference>
<dbReference type="EMBL" id="JBHSKX010000004">
    <property type="protein sequence ID" value="MFC5368810.1"/>
    <property type="molecule type" value="Genomic_DNA"/>
</dbReference>
<dbReference type="Pfam" id="PF00582">
    <property type="entry name" value="Usp"/>
    <property type="match status" value="1"/>
</dbReference>
<keyword evidence="4" id="KW-1185">Reference proteome</keyword>
<accession>A0ABD5RFG2</accession>
<dbReference type="Gene3D" id="3.40.50.620">
    <property type="entry name" value="HUPs"/>
    <property type="match status" value="1"/>
</dbReference>
<dbReference type="InterPro" id="IPR014729">
    <property type="entry name" value="Rossmann-like_a/b/a_fold"/>
</dbReference>
<dbReference type="PANTHER" id="PTHR46268">
    <property type="entry name" value="STRESS RESPONSE PROTEIN NHAX"/>
    <property type="match status" value="1"/>
</dbReference>